<evidence type="ECO:0000256" key="3">
    <source>
        <dbReference type="ARBA" id="ARBA00022679"/>
    </source>
</evidence>
<dbReference type="OrthoDB" id="73743at2"/>
<dbReference type="InterPro" id="IPR001296">
    <property type="entry name" value="Glyco_trans_1"/>
</dbReference>
<keyword evidence="3 6" id="KW-0808">Transferase</keyword>
<dbReference type="Gene3D" id="3.40.50.2000">
    <property type="entry name" value="Glycogen Phosphorylase B"/>
    <property type="match status" value="2"/>
</dbReference>
<dbReference type="Proteomes" id="UP000236728">
    <property type="component" value="Unassembled WGS sequence"/>
</dbReference>
<evidence type="ECO:0000313" key="6">
    <source>
        <dbReference type="EMBL" id="SEG52540.1"/>
    </source>
</evidence>
<keyword evidence="2" id="KW-0328">Glycosyltransferase</keyword>
<reference evidence="6 7" key="1">
    <citation type="submission" date="2016-10" db="EMBL/GenBank/DDBJ databases">
        <authorList>
            <person name="de Groot N.N."/>
        </authorList>
    </citation>
    <scope>NUCLEOTIDE SEQUENCE [LARGE SCALE GENOMIC DNA]</scope>
    <source>
        <strain evidence="6 7">DSM 22489</strain>
    </source>
</reference>
<evidence type="ECO:0000313" key="7">
    <source>
        <dbReference type="Proteomes" id="UP000236728"/>
    </source>
</evidence>
<comment type="similarity">
    <text evidence="1">Belongs to the glycosyltransferase group 1 family. Glycosyltransferase 4 subfamily.</text>
</comment>
<evidence type="ECO:0000259" key="4">
    <source>
        <dbReference type="Pfam" id="PF00534"/>
    </source>
</evidence>
<dbReference type="PANTHER" id="PTHR12526">
    <property type="entry name" value="GLYCOSYLTRANSFERASE"/>
    <property type="match status" value="1"/>
</dbReference>
<dbReference type="Pfam" id="PF00534">
    <property type="entry name" value="Glycos_transf_1"/>
    <property type="match status" value="1"/>
</dbReference>
<gene>
    <name evidence="6" type="ORF">SAMN05421819_3303</name>
</gene>
<evidence type="ECO:0000256" key="2">
    <source>
        <dbReference type="ARBA" id="ARBA00022676"/>
    </source>
</evidence>
<dbReference type="SUPFAM" id="SSF53756">
    <property type="entry name" value="UDP-Glycosyltransferase/glycogen phosphorylase"/>
    <property type="match status" value="1"/>
</dbReference>
<dbReference type="InterPro" id="IPR028098">
    <property type="entry name" value="Glyco_trans_4-like_N"/>
</dbReference>
<accession>A0A1H6AWE2</accession>
<dbReference type="PANTHER" id="PTHR12526:SF640">
    <property type="entry name" value="COLANIC ACID BIOSYNTHESIS GLYCOSYLTRANSFERASE WCAL-RELATED"/>
    <property type="match status" value="1"/>
</dbReference>
<protein>
    <submittedName>
        <fullName evidence="6">Glycosyltransferase involved in cell wall bisynthesis</fullName>
    </submittedName>
</protein>
<proteinExistence type="inferred from homology"/>
<dbReference type="AlphaFoldDB" id="A0A1H6AWE2"/>
<evidence type="ECO:0000259" key="5">
    <source>
        <dbReference type="Pfam" id="PF13439"/>
    </source>
</evidence>
<dbReference type="EMBL" id="FNVA01000006">
    <property type="protein sequence ID" value="SEG52540.1"/>
    <property type="molecule type" value="Genomic_DNA"/>
</dbReference>
<dbReference type="GO" id="GO:0016757">
    <property type="term" value="F:glycosyltransferase activity"/>
    <property type="evidence" value="ECO:0007669"/>
    <property type="project" value="UniProtKB-KW"/>
</dbReference>
<dbReference type="RefSeq" id="WP_160115199.1">
    <property type="nucleotide sequence ID" value="NZ_FNVA01000006.1"/>
</dbReference>
<feature type="domain" description="Glycosyl transferase family 1" evidence="4">
    <location>
        <begin position="239"/>
        <end position="399"/>
    </location>
</feature>
<organism evidence="6 7">
    <name type="scientific">Bryocella elongata</name>
    <dbReference type="NCBI Taxonomy" id="863522"/>
    <lineage>
        <taxon>Bacteria</taxon>
        <taxon>Pseudomonadati</taxon>
        <taxon>Acidobacteriota</taxon>
        <taxon>Terriglobia</taxon>
        <taxon>Terriglobales</taxon>
        <taxon>Acidobacteriaceae</taxon>
        <taxon>Bryocella</taxon>
    </lineage>
</organism>
<evidence type="ECO:0000256" key="1">
    <source>
        <dbReference type="ARBA" id="ARBA00009481"/>
    </source>
</evidence>
<keyword evidence="7" id="KW-1185">Reference proteome</keyword>
<sequence>MPLAPPRKAAPSPRSKTTTRYAYLLSRYPAVSHTFLLKEVLGLRARGLHIETASINLPDRPSSRLSDEELREANATRYLKDGNTLGALVLLARAIAAHPITLLRGLRAVFAIRRLRLTERGYWLFYLAEALLLGQWMRSRKLNHLHVHFGGPVAAVGMLTSIAWRIPYSLTIHGPEELLNTGAEHLSEKLTQATHIICISDFCRSQLMQLLPPAHWGKLDVVRLGVDPAALTPSLAVQNVDNRPLEIVCTGRLVPAKGHRILIEALYGLRERGIEFSATLIGDGPERLGLTELVRERGLTEKILFTSSLPHDETLARVRDADIFVLASFAEGIPVALMEAMALGIPCISTSIAGIPELIHTGRDGILVAPSNIRELTDALTTLAGDATLRQFLGRSARRRIVHDYNLPLNQERLAQCFNGEEMRS</sequence>
<dbReference type="Pfam" id="PF13439">
    <property type="entry name" value="Glyco_transf_4"/>
    <property type="match status" value="1"/>
</dbReference>
<name>A0A1H6AWE2_9BACT</name>
<feature type="domain" description="Glycosyltransferase subfamily 4-like N-terminal" evidence="5">
    <location>
        <begin position="107"/>
        <end position="229"/>
    </location>
</feature>